<dbReference type="EMBL" id="JAKTTI010000043">
    <property type="protein sequence ID" value="MCH1627502.1"/>
    <property type="molecule type" value="Genomic_DNA"/>
</dbReference>
<evidence type="ECO:0000313" key="2">
    <source>
        <dbReference type="EMBL" id="MCH1627502.1"/>
    </source>
</evidence>
<reference evidence="2" key="1">
    <citation type="submission" date="2022-02" db="EMBL/GenBank/DDBJ databases">
        <title>Fredinandcohnia quinoae sp. nov. isolated from Chenopodium quinoa seeds.</title>
        <authorList>
            <person name="Saati-Santamaria Z."/>
            <person name="Flores-Felix J.D."/>
            <person name="Igual J.M."/>
            <person name="Velazquez E."/>
            <person name="Garcia-Fraile P."/>
            <person name="Martinez-Molina E."/>
        </authorList>
    </citation>
    <scope>NUCLEOTIDE SEQUENCE</scope>
    <source>
        <strain evidence="2">SECRCQ15</strain>
    </source>
</reference>
<evidence type="ECO:0000313" key="3">
    <source>
        <dbReference type="Proteomes" id="UP001431131"/>
    </source>
</evidence>
<feature type="transmembrane region" description="Helical" evidence="1">
    <location>
        <begin position="137"/>
        <end position="157"/>
    </location>
</feature>
<feature type="transmembrane region" description="Helical" evidence="1">
    <location>
        <begin position="77"/>
        <end position="100"/>
    </location>
</feature>
<dbReference type="RefSeq" id="WP_240257421.1">
    <property type="nucleotide sequence ID" value="NZ_JAKTTI010000043.1"/>
</dbReference>
<gene>
    <name evidence="2" type="ORF">MJG50_19375</name>
</gene>
<evidence type="ECO:0000256" key="1">
    <source>
        <dbReference type="SAM" id="Phobius"/>
    </source>
</evidence>
<dbReference type="Proteomes" id="UP001431131">
    <property type="component" value="Unassembled WGS sequence"/>
</dbReference>
<proteinExistence type="predicted"/>
<comment type="caution">
    <text evidence="2">The sequence shown here is derived from an EMBL/GenBank/DDBJ whole genome shotgun (WGS) entry which is preliminary data.</text>
</comment>
<organism evidence="2 3">
    <name type="scientific">Fredinandcohnia quinoae</name>
    <dbReference type="NCBI Taxonomy" id="2918902"/>
    <lineage>
        <taxon>Bacteria</taxon>
        <taxon>Bacillati</taxon>
        <taxon>Bacillota</taxon>
        <taxon>Bacilli</taxon>
        <taxon>Bacillales</taxon>
        <taxon>Bacillaceae</taxon>
        <taxon>Fredinandcohnia</taxon>
    </lineage>
</organism>
<name>A0AAW5EC82_9BACI</name>
<keyword evidence="1" id="KW-0812">Transmembrane</keyword>
<sequence length="172" mass="19772">MKKEMRPSEKILLSGFCFILLFMIFHDWLPLGPFNDVEAVSGDRSLGELVTVTLIGGVQILLFLGAIVFFRGRKYPIWIKIWLVIHQTSIFTGALLDWWIPYFFGYGADERVERYELMFGDTHSFLPVMNGIVPNTIHVLFHAALLMCIILTIYISFTDRRSKMKSNMAVSS</sequence>
<keyword evidence="1" id="KW-0472">Membrane</keyword>
<feature type="transmembrane region" description="Helical" evidence="1">
    <location>
        <begin position="12"/>
        <end position="29"/>
    </location>
</feature>
<keyword evidence="1" id="KW-1133">Transmembrane helix</keyword>
<feature type="transmembrane region" description="Helical" evidence="1">
    <location>
        <begin position="49"/>
        <end position="70"/>
    </location>
</feature>
<dbReference type="AlphaFoldDB" id="A0AAW5EC82"/>
<accession>A0AAW5EC82</accession>
<protein>
    <submittedName>
        <fullName evidence="2">Uncharacterized protein</fullName>
    </submittedName>
</protein>
<keyword evidence="3" id="KW-1185">Reference proteome</keyword>